<organism evidence="2 3">
    <name type="scientific">Thermothielavioides terrestris (strain ATCC 38088 / NRRL 8126)</name>
    <name type="common">Thielavia terrestris</name>
    <dbReference type="NCBI Taxonomy" id="578455"/>
    <lineage>
        <taxon>Eukaryota</taxon>
        <taxon>Fungi</taxon>
        <taxon>Dikarya</taxon>
        <taxon>Ascomycota</taxon>
        <taxon>Pezizomycotina</taxon>
        <taxon>Sordariomycetes</taxon>
        <taxon>Sordariomycetidae</taxon>
        <taxon>Sordariales</taxon>
        <taxon>Chaetomiaceae</taxon>
        <taxon>Thermothielavioides</taxon>
        <taxon>Thermothielavioides terrestris</taxon>
    </lineage>
</organism>
<dbReference type="OrthoDB" id="5279008at2759"/>
<sequence length="184" mass="20856">MDLTSHVSHNPVFLALPAELVERVACFLLEQDLLNFRRTCRRFHHNSQTAFANTFFSTVTTDLCLASFQRLQRIAQDDLPRHYVRTVIFTSKAPCPNRPRHAPGQGYHWSRTPGPQFQAQYLNPDVTSNPSISDFCTTLAAPSNLRLFPRCKIDINERLLNSPGDARLLFSQTPIAISVMMVKG</sequence>
<evidence type="ECO:0000313" key="2">
    <source>
        <dbReference type="EMBL" id="AEO67652.1"/>
    </source>
</evidence>
<dbReference type="AlphaFoldDB" id="G2R6G7"/>
<dbReference type="CDD" id="cd09917">
    <property type="entry name" value="F-box_SF"/>
    <property type="match status" value="1"/>
</dbReference>
<reference evidence="2 3" key="1">
    <citation type="journal article" date="2011" name="Nat. Biotechnol.">
        <title>Comparative genomic analysis of the thermophilic biomass-degrading fungi Myceliophthora thermophila and Thielavia terrestris.</title>
        <authorList>
            <person name="Berka R.M."/>
            <person name="Grigoriev I.V."/>
            <person name="Otillar R."/>
            <person name="Salamov A."/>
            <person name="Grimwood J."/>
            <person name="Reid I."/>
            <person name="Ishmael N."/>
            <person name="John T."/>
            <person name="Darmond C."/>
            <person name="Moisan M.-C."/>
            <person name="Henrissat B."/>
            <person name="Coutinho P.M."/>
            <person name="Lombard V."/>
            <person name="Natvig D.O."/>
            <person name="Lindquist E."/>
            <person name="Schmutz J."/>
            <person name="Lucas S."/>
            <person name="Harris P."/>
            <person name="Powlowski J."/>
            <person name="Bellemare A."/>
            <person name="Taylor D."/>
            <person name="Butler G."/>
            <person name="de Vries R.P."/>
            <person name="Allijn I.E."/>
            <person name="van den Brink J."/>
            <person name="Ushinsky S."/>
            <person name="Storms R."/>
            <person name="Powell A.J."/>
            <person name="Paulsen I.T."/>
            <person name="Elbourne L.D.H."/>
            <person name="Baker S.E."/>
            <person name="Magnuson J."/>
            <person name="LaBoissiere S."/>
            <person name="Clutterbuck A.J."/>
            <person name="Martinez D."/>
            <person name="Wogulis M."/>
            <person name="de Leon A.L."/>
            <person name="Rey M.W."/>
            <person name="Tsang A."/>
        </authorList>
    </citation>
    <scope>NUCLEOTIDE SEQUENCE [LARGE SCALE GENOMIC DNA]</scope>
    <source>
        <strain evidence="3">ATCC 38088 / NRRL 8126</strain>
    </source>
</reference>
<dbReference type="InterPro" id="IPR036047">
    <property type="entry name" value="F-box-like_dom_sf"/>
</dbReference>
<dbReference type="RefSeq" id="XP_003653988.1">
    <property type="nucleotide sequence ID" value="XM_003653940.1"/>
</dbReference>
<keyword evidence="3" id="KW-1185">Reference proteome</keyword>
<dbReference type="eggNOG" id="ENOG502RMZH">
    <property type="taxonomic scope" value="Eukaryota"/>
</dbReference>
<dbReference type="InterPro" id="IPR001810">
    <property type="entry name" value="F-box_dom"/>
</dbReference>
<accession>G2R6G7</accession>
<evidence type="ECO:0000313" key="3">
    <source>
        <dbReference type="Proteomes" id="UP000008181"/>
    </source>
</evidence>
<dbReference type="SUPFAM" id="SSF81383">
    <property type="entry name" value="F-box domain"/>
    <property type="match status" value="1"/>
</dbReference>
<dbReference type="EMBL" id="CP003011">
    <property type="protein sequence ID" value="AEO67652.1"/>
    <property type="molecule type" value="Genomic_DNA"/>
</dbReference>
<dbReference type="GeneID" id="11516492"/>
<gene>
    <name evidence="2" type="ORF">THITE_2089143</name>
</gene>
<protein>
    <recommendedName>
        <fullName evidence="1">F-box domain-containing protein</fullName>
    </recommendedName>
</protein>
<dbReference type="PROSITE" id="PS50181">
    <property type="entry name" value="FBOX"/>
    <property type="match status" value="1"/>
</dbReference>
<evidence type="ECO:0000259" key="1">
    <source>
        <dbReference type="PROSITE" id="PS50181"/>
    </source>
</evidence>
<name>G2R6G7_THETT</name>
<dbReference type="HOGENOM" id="CLU_1469199_0_0_1"/>
<feature type="domain" description="F-box" evidence="1">
    <location>
        <begin position="10"/>
        <end position="59"/>
    </location>
</feature>
<dbReference type="STRING" id="578455.G2R6G7"/>
<dbReference type="Proteomes" id="UP000008181">
    <property type="component" value="Chromosome 3"/>
</dbReference>
<dbReference type="KEGG" id="ttt:THITE_2089143"/>
<proteinExistence type="predicted"/>